<dbReference type="AlphaFoldDB" id="A0A2T4J4R0"/>
<comment type="caution">
    <text evidence="2">The sequence shown here is derived from an EMBL/GenBank/DDBJ whole genome shotgun (WGS) entry which is preliminary data.</text>
</comment>
<reference evidence="2 3" key="1">
    <citation type="submission" date="2018-03" db="EMBL/GenBank/DDBJ databases">
        <title>Rhodobacter blasticus.</title>
        <authorList>
            <person name="Meyer T.E."/>
            <person name="Miller S."/>
            <person name="Lodha T."/>
            <person name="Gandham S."/>
            <person name="Chintalapati S."/>
            <person name="Chintalapati V.R."/>
        </authorList>
    </citation>
    <scope>NUCLEOTIDE SEQUENCE [LARGE SCALE GENOMIC DNA]</scope>
    <source>
        <strain evidence="2 3">DSM 2131</strain>
    </source>
</reference>
<protein>
    <submittedName>
        <fullName evidence="2">Uncharacterized protein</fullName>
    </submittedName>
</protein>
<dbReference type="RefSeq" id="WP_107674584.1">
    <property type="nucleotide sequence ID" value="NZ_PZKE01000024.1"/>
</dbReference>
<gene>
    <name evidence="2" type="ORF">C5F44_16160</name>
</gene>
<proteinExistence type="predicted"/>
<evidence type="ECO:0000256" key="1">
    <source>
        <dbReference type="SAM" id="SignalP"/>
    </source>
</evidence>
<accession>A0A2T4J4R0</accession>
<name>A0A2T4J4R0_FUSBL</name>
<feature type="chain" id="PRO_5015678876" evidence="1">
    <location>
        <begin position="20"/>
        <end position="189"/>
    </location>
</feature>
<sequence>MRLLPALALTLALAQPAAAQTVLSEASGNWAGASGDGFTFFARLTQNRDMARLTIWGGGPGSPALPEGEPQFDNPEIALGAFATKQDLEVLDQADGSILAIVTEYADEEGSGRNVTKLQFIDNQFTVVGYEHVGEVMGTAFACNVDLLQMTVTEDGKTRKLAPLAFETLNASGWTWDSAYDQGFCHHHG</sequence>
<evidence type="ECO:0000313" key="2">
    <source>
        <dbReference type="EMBL" id="PTE12892.1"/>
    </source>
</evidence>
<dbReference type="EMBL" id="PZKE01000024">
    <property type="protein sequence ID" value="PTE12892.1"/>
    <property type="molecule type" value="Genomic_DNA"/>
</dbReference>
<organism evidence="2 3">
    <name type="scientific">Fuscovulum blasticum DSM 2131</name>
    <dbReference type="NCBI Taxonomy" id="1188250"/>
    <lineage>
        <taxon>Bacteria</taxon>
        <taxon>Pseudomonadati</taxon>
        <taxon>Pseudomonadota</taxon>
        <taxon>Alphaproteobacteria</taxon>
        <taxon>Rhodobacterales</taxon>
        <taxon>Paracoccaceae</taxon>
        <taxon>Pseudogemmobacter</taxon>
    </lineage>
</organism>
<evidence type="ECO:0000313" key="3">
    <source>
        <dbReference type="Proteomes" id="UP000241362"/>
    </source>
</evidence>
<feature type="signal peptide" evidence="1">
    <location>
        <begin position="1"/>
        <end position="19"/>
    </location>
</feature>
<keyword evidence="3" id="KW-1185">Reference proteome</keyword>
<keyword evidence="1" id="KW-0732">Signal</keyword>
<dbReference type="Proteomes" id="UP000241362">
    <property type="component" value="Unassembled WGS sequence"/>
</dbReference>